<dbReference type="STRING" id="66420.A0A194PSR5"/>
<dbReference type="AlphaFoldDB" id="A0A194PSR5"/>
<proteinExistence type="predicted"/>
<evidence type="ECO:0000313" key="4">
    <source>
        <dbReference type="EMBL" id="KPI96352.1"/>
    </source>
</evidence>
<comment type="caution">
    <text evidence="1">Lacks conserved residue(s) required for the propagation of feature annotation.</text>
</comment>
<dbReference type="PRINTS" id="PR00332">
    <property type="entry name" value="HISTRIAD"/>
</dbReference>
<dbReference type="Gene3D" id="3.30.428.10">
    <property type="entry name" value="HIT-like"/>
    <property type="match status" value="1"/>
</dbReference>
<reference evidence="4 5" key="1">
    <citation type="journal article" date="2015" name="Nat. Commun.">
        <title>Outbred genome sequencing and CRISPR/Cas9 gene editing in butterflies.</title>
        <authorList>
            <person name="Li X."/>
            <person name="Fan D."/>
            <person name="Zhang W."/>
            <person name="Liu G."/>
            <person name="Zhang L."/>
            <person name="Zhao L."/>
            <person name="Fang X."/>
            <person name="Chen L."/>
            <person name="Dong Y."/>
            <person name="Chen Y."/>
            <person name="Ding Y."/>
            <person name="Zhao R."/>
            <person name="Feng M."/>
            <person name="Zhu Y."/>
            <person name="Feng Y."/>
            <person name="Jiang X."/>
            <person name="Zhu D."/>
            <person name="Xiang H."/>
            <person name="Feng X."/>
            <person name="Li S."/>
            <person name="Wang J."/>
            <person name="Zhang G."/>
            <person name="Kronforst M.R."/>
            <person name="Wang W."/>
        </authorList>
    </citation>
    <scope>NUCLEOTIDE SEQUENCE [LARGE SCALE GENOMIC DNA]</scope>
    <source>
        <strain evidence="4">Ya'a_city_454_Px</strain>
        <tissue evidence="4">Whole body</tissue>
    </source>
</reference>
<dbReference type="PANTHER" id="PTHR23089">
    <property type="entry name" value="HISTIDINE TRIAD HIT PROTEIN"/>
    <property type="match status" value="1"/>
</dbReference>
<dbReference type="GO" id="GO:0003824">
    <property type="term" value="F:catalytic activity"/>
    <property type="evidence" value="ECO:0007669"/>
    <property type="project" value="InterPro"/>
</dbReference>
<dbReference type="EMBL" id="KQ459593">
    <property type="protein sequence ID" value="KPI96352.1"/>
    <property type="molecule type" value="Genomic_DNA"/>
</dbReference>
<evidence type="ECO:0000259" key="3">
    <source>
        <dbReference type="PROSITE" id="PS51084"/>
    </source>
</evidence>
<keyword evidence="5" id="KW-1185">Reference proteome</keyword>
<accession>A0A194PSR5</accession>
<sequence>MFDKVFQRALKFRLKKTYPTNIYDLTRGAAIAVRRPYSDEVRRAQAQSVAAPGPTIFDKIISKEIKADIIYEDDLCLAFNDISPQAPVHFLVIPKRRIARLQDTVDNDKETESFLSPDPGTLDVSGAIFGCSEGAGWLASCGEQRTPRRPVSLPSPSACPGWTPDGMATGLTDRNRYNTGGDKGQVGSAAQVTGAGAQGGKAAANKGAAAASVEDSTAGSAASSSGGSAVARDAEIVDASSGVIAASAAVGGAGAAGSTIGAAGAAGITTGAGAGAGKQYAVGRHWECACWNNKSNG</sequence>
<name>A0A194PSR5_PAPXU</name>
<evidence type="ECO:0000256" key="1">
    <source>
        <dbReference type="PROSITE-ProRule" id="PRU00464"/>
    </source>
</evidence>
<dbReference type="InterPro" id="IPR011146">
    <property type="entry name" value="HIT-like"/>
</dbReference>
<evidence type="ECO:0000256" key="2">
    <source>
        <dbReference type="SAM" id="MobiDB-lite"/>
    </source>
</evidence>
<organism evidence="4 5">
    <name type="scientific">Papilio xuthus</name>
    <name type="common">Asian swallowtail butterfly</name>
    <dbReference type="NCBI Taxonomy" id="66420"/>
    <lineage>
        <taxon>Eukaryota</taxon>
        <taxon>Metazoa</taxon>
        <taxon>Ecdysozoa</taxon>
        <taxon>Arthropoda</taxon>
        <taxon>Hexapoda</taxon>
        <taxon>Insecta</taxon>
        <taxon>Pterygota</taxon>
        <taxon>Neoptera</taxon>
        <taxon>Endopterygota</taxon>
        <taxon>Lepidoptera</taxon>
        <taxon>Glossata</taxon>
        <taxon>Ditrysia</taxon>
        <taxon>Papilionoidea</taxon>
        <taxon>Papilionidae</taxon>
        <taxon>Papilioninae</taxon>
        <taxon>Papilio</taxon>
    </lineage>
</organism>
<protein>
    <submittedName>
        <fullName evidence="4">Histidine triad nucleotide-binding protein 1</fullName>
    </submittedName>
</protein>
<dbReference type="SUPFAM" id="SSF54197">
    <property type="entry name" value="HIT-like"/>
    <property type="match status" value="1"/>
</dbReference>
<feature type="region of interest" description="Disordered" evidence="2">
    <location>
        <begin position="145"/>
        <end position="192"/>
    </location>
</feature>
<dbReference type="PROSITE" id="PS51084">
    <property type="entry name" value="HIT_2"/>
    <property type="match status" value="1"/>
</dbReference>
<feature type="domain" description="HIT" evidence="3">
    <location>
        <begin position="56"/>
        <end position="103"/>
    </location>
</feature>
<dbReference type="Proteomes" id="UP000053268">
    <property type="component" value="Unassembled WGS sequence"/>
</dbReference>
<dbReference type="InterPro" id="IPR001310">
    <property type="entry name" value="Histidine_triad_HIT"/>
</dbReference>
<dbReference type="InterPro" id="IPR036265">
    <property type="entry name" value="HIT-like_sf"/>
</dbReference>
<evidence type="ECO:0000313" key="5">
    <source>
        <dbReference type="Proteomes" id="UP000053268"/>
    </source>
</evidence>
<gene>
    <name evidence="4" type="ORF">RR46_12382</name>
</gene>
<dbReference type="Pfam" id="PF01230">
    <property type="entry name" value="HIT"/>
    <property type="match status" value="1"/>
</dbReference>